<keyword evidence="3" id="KW-1185">Reference proteome</keyword>
<proteinExistence type="predicted"/>
<evidence type="ECO:0000313" key="2">
    <source>
        <dbReference type="EMBL" id="KIM72277.1"/>
    </source>
</evidence>
<dbReference type="Proteomes" id="UP000054166">
    <property type="component" value="Unassembled WGS sequence"/>
</dbReference>
<sequence length="134" mass="15098">LPKGRARKLAPKFVGPYKVLEDYKNDTFRLDLPSELKQQGVHPAFHASLLRIHVPNDDRRFPGRQVSQISSLGNAEEWAVLHIESHHGKGVDALFEIVWKAGDRAWLPYHEVAHLEAMSQYLEAQGVNSIGSLP</sequence>
<protein>
    <recommendedName>
        <fullName evidence="1">Tf2-1-like SH3-like domain-containing protein</fullName>
    </recommendedName>
</protein>
<evidence type="ECO:0000313" key="3">
    <source>
        <dbReference type="Proteomes" id="UP000054166"/>
    </source>
</evidence>
<accession>A0A0C3B4Q5</accession>
<feature type="non-terminal residue" evidence="2">
    <location>
        <position position="1"/>
    </location>
</feature>
<reference evidence="3" key="2">
    <citation type="submission" date="2015-01" db="EMBL/GenBank/DDBJ databases">
        <title>Evolutionary Origins and Diversification of the Mycorrhizal Mutualists.</title>
        <authorList>
            <consortium name="DOE Joint Genome Institute"/>
            <consortium name="Mycorrhizal Genomics Consortium"/>
            <person name="Kohler A."/>
            <person name="Kuo A."/>
            <person name="Nagy L.G."/>
            <person name="Floudas D."/>
            <person name="Copeland A."/>
            <person name="Barry K.W."/>
            <person name="Cichocki N."/>
            <person name="Veneault-Fourrey C."/>
            <person name="LaButti K."/>
            <person name="Lindquist E.A."/>
            <person name="Lipzen A."/>
            <person name="Lundell T."/>
            <person name="Morin E."/>
            <person name="Murat C."/>
            <person name="Riley R."/>
            <person name="Ohm R."/>
            <person name="Sun H."/>
            <person name="Tunlid A."/>
            <person name="Henrissat B."/>
            <person name="Grigoriev I.V."/>
            <person name="Hibbett D.S."/>
            <person name="Martin F."/>
        </authorList>
    </citation>
    <scope>NUCLEOTIDE SEQUENCE [LARGE SCALE GENOMIC DNA]</scope>
    <source>
        <strain evidence="3">F 1598</strain>
    </source>
</reference>
<dbReference type="EMBL" id="KN833145">
    <property type="protein sequence ID" value="KIM72277.1"/>
    <property type="molecule type" value="Genomic_DNA"/>
</dbReference>
<dbReference type="OrthoDB" id="3211671at2759"/>
<evidence type="ECO:0000259" key="1">
    <source>
        <dbReference type="Pfam" id="PF24626"/>
    </source>
</evidence>
<dbReference type="InterPro" id="IPR056924">
    <property type="entry name" value="SH3_Tf2-1"/>
</dbReference>
<dbReference type="STRING" id="765440.A0A0C3B4Q5"/>
<gene>
    <name evidence="2" type="ORF">PILCRDRAFT_51168</name>
</gene>
<dbReference type="Pfam" id="PF24626">
    <property type="entry name" value="SH3_Tf2-1"/>
    <property type="match status" value="1"/>
</dbReference>
<dbReference type="HOGENOM" id="CLU_132807_0_1_1"/>
<dbReference type="InParanoid" id="A0A0C3B4Q5"/>
<reference evidence="2 3" key="1">
    <citation type="submission" date="2014-04" db="EMBL/GenBank/DDBJ databases">
        <authorList>
            <consortium name="DOE Joint Genome Institute"/>
            <person name="Kuo A."/>
            <person name="Tarkka M."/>
            <person name="Buscot F."/>
            <person name="Kohler A."/>
            <person name="Nagy L.G."/>
            <person name="Floudas D."/>
            <person name="Copeland A."/>
            <person name="Barry K.W."/>
            <person name="Cichocki N."/>
            <person name="Veneault-Fourrey C."/>
            <person name="LaButti K."/>
            <person name="Lindquist E.A."/>
            <person name="Lipzen A."/>
            <person name="Lundell T."/>
            <person name="Morin E."/>
            <person name="Murat C."/>
            <person name="Sun H."/>
            <person name="Tunlid A."/>
            <person name="Henrissat B."/>
            <person name="Grigoriev I.V."/>
            <person name="Hibbett D.S."/>
            <person name="Martin F."/>
            <person name="Nordberg H.P."/>
            <person name="Cantor M.N."/>
            <person name="Hua S.X."/>
        </authorList>
    </citation>
    <scope>NUCLEOTIDE SEQUENCE [LARGE SCALE GENOMIC DNA]</scope>
    <source>
        <strain evidence="2 3">F 1598</strain>
    </source>
</reference>
<dbReference type="AlphaFoldDB" id="A0A0C3B4Q5"/>
<feature type="non-terminal residue" evidence="2">
    <location>
        <position position="134"/>
    </location>
</feature>
<feature type="domain" description="Tf2-1-like SH3-like" evidence="1">
    <location>
        <begin position="4"/>
        <end position="51"/>
    </location>
</feature>
<organism evidence="2 3">
    <name type="scientific">Piloderma croceum (strain F 1598)</name>
    <dbReference type="NCBI Taxonomy" id="765440"/>
    <lineage>
        <taxon>Eukaryota</taxon>
        <taxon>Fungi</taxon>
        <taxon>Dikarya</taxon>
        <taxon>Basidiomycota</taxon>
        <taxon>Agaricomycotina</taxon>
        <taxon>Agaricomycetes</taxon>
        <taxon>Agaricomycetidae</taxon>
        <taxon>Atheliales</taxon>
        <taxon>Atheliaceae</taxon>
        <taxon>Piloderma</taxon>
    </lineage>
</organism>
<name>A0A0C3B4Q5_PILCF</name>